<dbReference type="PANTHER" id="PTHR30096:SF0">
    <property type="entry name" value="4,5-DOPA DIOXYGENASE EXTRADIOL-LIKE PROTEIN"/>
    <property type="match status" value="1"/>
</dbReference>
<dbReference type="RefSeq" id="WP_312857049.1">
    <property type="nucleotide sequence ID" value="NZ_JACHLR010000008.1"/>
</dbReference>
<dbReference type="PIRSF" id="PIRSF006157">
    <property type="entry name" value="Doxgns_DODA"/>
    <property type="match status" value="1"/>
</dbReference>
<evidence type="ECO:0000256" key="4">
    <source>
        <dbReference type="ARBA" id="ARBA00022833"/>
    </source>
</evidence>
<dbReference type="EMBL" id="JACHLR010000008">
    <property type="protein sequence ID" value="MBB4858786.1"/>
    <property type="molecule type" value="Genomic_DNA"/>
</dbReference>
<accession>A0A7W7NVY9</accession>
<dbReference type="PANTHER" id="PTHR30096">
    <property type="entry name" value="4,5-DOPA DIOXYGENASE EXTRADIOL-LIKE PROTEIN"/>
    <property type="match status" value="1"/>
</dbReference>
<name>A0A7W7NVY9_9SPHN</name>
<keyword evidence="7" id="KW-0223">Dioxygenase</keyword>
<comment type="cofactor">
    <cofactor evidence="1">
        <name>Zn(2+)</name>
        <dbReference type="ChEBI" id="CHEBI:29105"/>
    </cofactor>
</comment>
<evidence type="ECO:0000256" key="5">
    <source>
        <dbReference type="ARBA" id="ARBA00023002"/>
    </source>
</evidence>
<sequence length="278" mass="30675">MTNQPLPTYFVSHGGGPWPYMDGEFRRHFAELEGSLVRMRAELDNIPKAVLVVSGHWEKEAFTLSTAARPGMEYDYYGFPPHLYEIAYRSPGSPALAERAAGLLAAQGLPTDLDPQRGFDHGTFSIMKPLYPEEDVRVVQVSLHASFDPALHIAAGKALAPLRDEGVLIIGSGLSYHNLQAMQTGAGHEPSRQFDAWLRETMLDTPPHERERRLLQWTGAPSARAVHPREDHLLPLMVVAGAAGAEPASLSYHQSDFFGGLSVSSFRFGEPPHERNDL</sequence>
<keyword evidence="4" id="KW-0862">Zinc</keyword>
<proteinExistence type="inferred from homology"/>
<keyword evidence="8" id="KW-1185">Reference proteome</keyword>
<comment type="caution">
    <text evidence="7">The sequence shown here is derived from an EMBL/GenBank/DDBJ whole genome shotgun (WGS) entry which is preliminary data.</text>
</comment>
<comment type="similarity">
    <text evidence="2">Belongs to the DODA-type extradiol aromatic ring-opening dioxygenase family.</text>
</comment>
<keyword evidence="5" id="KW-0560">Oxidoreductase</keyword>
<feature type="domain" description="Extradiol ring-cleavage dioxygenase class III enzyme subunit B" evidence="6">
    <location>
        <begin position="8"/>
        <end position="247"/>
    </location>
</feature>
<evidence type="ECO:0000259" key="6">
    <source>
        <dbReference type="Pfam" id="PF02900"/>
    </source>
</evidence>
<evidence type="ECO:0000256" key="3">
    <source>
        <dbReference type="ARBA" id="ARBA00022723"/>
    </source>
</evidence>
<evidence type="ECO:0000313" key="7">
    <source>
        <dbReference type="EMBL" id="MBB4858786.1"/>
    </source>
</evidence>
<evidence type="ECO:0000313" key="8">
    <source>
        <dbReference type="Proteomes" id="UP000555448"/>
    </source>
</evidence>
<dbReference type="InterPro" id="IPR004183">
    <property type="entry name" value="Xdiol_dOase_suB"/>
</dbReference>
<dbReference type="GO" id="GO:0008270">
    <property type="term" value="F:zinc ion binding"/>
    <property type="evidence" value="ECO:0007669"/>
    <property type="project" value="InterPro"/>
</dbReference>
<dbReference type="GO" id="GO:0016702">
    <property type="term" value="F:oxidoreductase activity, acting on single donors with incorporation of molecular oxygen, incorporation of two atoms of oxygen"/>
    <property type="evidence" value="ECO:0007669"/>
    <property type="project" value="UniProtKB-ARBA"/>
</dbReference>
<dbReference type="AlphaFoldDB" id="A0A7W7NVY9"/>
<organism evidence="7 8">
    <name type="scientific">Novosphingobium chloroacetimidivorans</name>
    <dbReference type="NCBI Taxonomy" id="1428314"/>
    <lineage>
        <taxon>Bacteria</taxon>
        <taxon>Pseudomonadati</taxon>
        <taxon>Pseudomonadota</taxon>
        <taxon>Alphaproteobacteria</taxon>
        <taxon>Sphingomonadales</taxon>
        <taxon>Sphingomonadaceae</taxon>
        <taxon>Novosphingobium</taxon>
    </lineage>
</organism>
<evidence type="ECO:0000256" key="2">
    <source>
        <dbReference type="ARBA" id="ARBA00007581"/>
    </source>
</evidence>
<dbReference type="Pfam" id="PF02900">
    <property type="entry name" value="LigB"/>
    <property type="match status" value="1"/>
</dbReference>
<reference evidence="7 8" key="1">
    <citation type="submission" date="2020-08" db="EMBL/GenBank/DDBJ databases">
        <title>Functional genomics of gut bacteria from endangered species of beetles.</title>
        <authorList>
            <person name="Carlos-Shanley C."/>
        </authorList>
    </citation>
    <scope>NUCLEOTIDE SEQUENCE [LARGE SCALE GENOMIC DNA]</scope>
    <source>
        <strain evidence="7 8">S00245</strain>
    </source>
</reference>
<evidence type="ECO:0000256" key="1">
    <source>
        <dbReference type="ARBA" id="ARBA00001947"/>
    </source>
</evidence>
<dbReference type="InterPro" id="IPR014436">
    <property type="entry name" value="Extradiol_dOase_DODA"/>
</dbReference>
<dbReference type="SUPFAM" id="SSF53213">
    <property type="entry name" value="LigB-like"/>
    <property type="match status" value="1"/>
</dbReference>
<dbReference type="GO" id="GO:0008198">
    <property type="term" value="F:ferrous iron binding"/>
    <property type="evidence" value="ECO:0007669"/>
    <property type="project" value="InterPro"/>
</dbReference>
<dbReference type="CDD" id="cd07363">
    <property type="entry name" value="45_DOPA_Dioxygenase"/>
    <property type="match status" value="1"/>
</dbReference>
<dbReference type="Proteomes" id="UP000555448">
    <property type="component" value="Unassembled WGS sequence"/>
</dbReference>
<gene>
    <name evidence="7" type="ORF">HNO88_002112</name>
</gene>
<protein>
    <submittedName>
        <fullName evidence="7">Aromatic ring-opening dioxygenase catalytic subunit (LigB family)</fullName>
    </submittedName>
</protein>
<keyword evidence="3" id="KW-0479">Metal-binding</keyword>
<dbReference type="Gene3D" id="3.40.830.10">
    <property type="entry name" value="LigB-like"/>
    <property type="match status" value="1"/>
</dbReference>